<organism evidence="1 2">
    <name type="scientific">Symmachiella dynata</name>
    <dbReference type="NCBI Taxonomy" id="2527995"/>
    <lineage>
        <taxon>Bacteria</taxon>
        <taxon>Pseudomonadati</taxon>
        <taxon>Planctomycetota</taxon>
        <taxon>Planctomycetia</taxon>
        <taxon>Planctomycetales</taxon>
        <taxon>Planctomycetaceae</taxon>
        <taxon>Symmachiella</taxon>
    </lineage>
</organism>
<evidence type="ECO:0000313" key="1">
    <source>
        <dbReference type="EMBL" id="QDU43573.1"/>
    </source>
</evidence>
<dbReference type="Proteomes" id="UP000319383">
    <property type="component" value="Chromosome"/>
</dbReference>
<dbReference type="SUPFAM" id="SSF53649">
    <property type="entry name" value="Alkaline phosphatase-like"/>
    <property type="match status" value="2"/>
</dbReference>
<reference evidence="1 2" key="1">
    <citation type="submission" date="2019-02" db="EMBL/GenBank/DDBJ databases">
        <title>Deep-cultivation of Planctomycetes and their phenomic and genomic characterization uncovers novel biology.</title>
        <authorList>
            <person name="Wiegand S."/>
            <person name="Jogler M."/>
            <person name="Boedeker C."/>
            <person name="Pinto D."/>
            <person name="Vollmers J."/>
            <person name="Rivas-Marin E."/>
            <person name="Kohn T."/>
            <person name="Peeters S.H."/>
            <person name="Heuer A."/>
            <person name="Rast P."/>
            <person name="Oberbeckmann S."/>
            <person name="Bunk B."/>
            <person name="Jeske O."/>
            <person name="Meyerdierks A."/>
            <person name="Storesund J.E."/>
            <person name="Kallscheuer N."/>
            <person name="Luecker S."/>
            <person name="Lage O.M."/>
            <person name="Pohl T."/>
            <person name="Merkel B.J."/>
            <person name="Hornburger P."/>
            <person name="Mueller R.-W."/>
            <person name="Bruemmer F."/>
            <person name="Labrenz M."/>
            <person name="Spormann A.M."/>
            <person name="Op den Camp H."/>
            <person name="Overmann J."/>
            <person name="Amann R."/>
            <person name="Jetten M.S.M."/>
            <person name="Mascher T."/>
            <person name="Medema M.H."/>
            <person name="Devos D.P."/>
            <person name="Kaster A.-K."/>
            <person name="Ovreas L."/>
            <person name="Rohde M."/>
            <person name="Galperin M.Y."/>
            <person name="Jogler C."/>
        </authorList>
    </citation>
    <scope>NUCLEOTIDE SEQUENCE [LARGE SCALE GENOMIC DNA]</scope>
    <source>
        <strain evidence="1 2">Mal52</strain>
    </source>
</reference>
<gene>
    <name evidence="1" type="ORF">Mal52_20490</name>
</gene>
<evidence type="ECO:0000313" key="2">
    <source>
        <dbReference type="Proteomes" id="UP000319383"/>
    </source>
</evidence>
<dbReference type="InterPro" id="IPR017850">
    <property type="entry name" value="Alkaline_phosphatase_core_sf"/>
</dbReference>
<dbReference type="Gene3D" id="2.60.120.430">
    <property type="entry name" value="Galactose-binding lectin"/>
    <property type="match status" value="1"/>
</dbReference>
<keyword evidence="2" id="KW-1185">Reference proteome</keyword>
<dbReference type="PANTHER" id="PTHR43108:SF8">
    <property type="entry name" value="SD21168P"/>
    <property type="match status" value="1"/>
</dbReference>
<name>A0A517ZM64_9PLAN</name>
<protein>
    <submittedName>
        <fullName evidence="1">Type I phosphodiesterase / nucleotide pyrophosphatase</fullName>
    </submittedName>
</protein>
<dbReference type="AlphaFoldDB" id="A0A517ZM64"/>
<dbReference type="Pfam" id="PF01663">
    <property type="entry name" value="Phosphodiest"/>
    <property type="match status" value="1"/>
</dbReference>
<proteinExistence type="predicted"/>
<accession>A0A517ZM64</accession>
<dbReference type="PANTHER" id="PTHR43108">
    <property type="entry name" value="N-ACETYLGLUCOSAMINE-6-SULFATASE FAMILY MEMBER"/>
    <property type="match status" value="1"/>
</dbReference>
<sequence>MLLTHAAERALLHKTTAALGVVVCLWLCALSSGCHHDVAVPELTCDMRGVSGDALVVPANAQWVDSGMDVQSGESVTLVAHGRIRHLIPQTEQEIEKSEAGPAGTFFYDDSQGHQEFPLPAAGSGPAPCYCLIGRIGEGRPFFVGDGMSIAAESTGRLYLGVNDFDVSDNTGEFYVEVSKPDTVQPVSFRQDVRRDAPEGLPAAGCSVVVFYVDGLRPDVLEEMSAMHHVPHLTEHFIDGGTHMRNTFTAFPSDTITSNGTMWTGCFSDRHGIKGQIRFSRQRLESESGLDPMGPSRTSRLLRPHGTDKLIHNAQAATVGYFEGNEAEIRWKSSKRTGIPAVYDYLRVEGNDWATGVLPIMTDAPPSMWTRSLARHLPYFQAHQAWQYIDDANAHFAVRHLLNREQPLTVIWLPETDSVSHKYCRGQFGTTRKTIAMADVLVGDVTEELRAQGRLQNTYLVLVSDHGHLGGRKTHLTRYDLVHELFFREREVTADGRWVGGGLGLSVRQHRLENWHTGDTKDKMVYVDGNSDGAARIFLPRGNYQSGDWNGPNRPADLLAYQIAPHLPAVDLPQYIVSSRAVNHAGEEQNPVDLALMKLDDRSILITTADRGQAIIDRRQRKKGGWEYRYTVVDNVRPGANGAAEFDVVENPKTDPLKLLQEVWPQYFTYYHDEEKWLQLTAPTEYPDGVVTLTRHMLWQDHLKVREQEYAPDLVVTARHGWFFGTQNTPGTTHGYPLADAVRATWYLSGPNIRRGARIHEPARLADLTPTILTMASVNTRPEWFEGTVRRTVFATAAAEPSADDTPVHWRDVDLQAWDKLDYAPVPEFDRQPITVNRPGSPWDVNNIAYNALTVGDWSVFRLVDDALAPGKDKKKPVTETVDSIERRGRRSRHKWVAEGTHALNVSEVSLSDYSLTSSGNMYRANGVVDWLQNRGTRLDEKISDKVGRNTVLGAPKVNRAVDGVQDGYWDVYKYVQRLMVEVLDETVLNGLENNVDRAINASRKTPPEILVQ</sequence>
<dbReference type="InterPro" id="IPR002591">
    <property type="entry name" value="Phosphodiest/P_Trfase"/>
</dbReference>
<dbReference type="Gene3D" id="3.40.720.10">
    <property type="entry name" value="Alkaline Phosphatase, subunit A"/>
    <property type="match status" value="2"/>
</dbReference>
<dbReference type="EMBL" id="CP036276">
    <property type="protein sequence ID" value="QDU43573.1"/>
    <property type="molecule type" value="Genomic_DNA"/>
</dbReference>
<dbReference type="KEGG" id="sdyn:Mal52_20490"/>